<organism evidence="2 3">
    <name type="scientific">Perkinsus olseni</name>
    <name type="common">Perkinsus atlanticus</name>
    <dbReference type="NCBI Taxonomy" id="32597"/>
    <lineage>
        <taxon>Eukaryota</taxon>
        <taxon>Sar</taxon>
        <taxon>Alveolata</taxon>
        <taxon>Perkinsozoa</taxon>
        <taxon>Perkinsea</taxon>
        <taxon>Perkinsida</taxon>
        <taxon>Perkinsidae</taxon>
        <taxon>Perkinsus</taxon>
    </lineage>
</organism>
<dbReference type="Proteomes" id="UP000574390">
    <property type="component" value="Unassembled WGS sequence"/>
</dbReference>
<reference evidence="2 3" key="1">
    <citation type="submission" date="2020-04" db="EMBL/GenBank/DDBJ databases">
        <title>Perkinsus olseni comparative genomics.</title>
        <authorList>
            <person name="Bogema D.R."/>
        </authorList>
    </citation>
    <scope>NUCLEOTIDE SEQUENCE [LARGE SCALE GENOMIC DNA]</scope>
    <source>
        <strain evidence="2">ATCC PRA-205</strain>
    </source>
</reference>
<protein>
    <recommendedName>
        <fullName evidence="4">RAP domain-containing protein</fullName>
    </recommendedName>
</protein>
<feature type="region of interest" description="Disordered" evidence="1">
    <location>
        <begin position="806"/>
        <end position="828"/>
    </location>
</feature>
<evidence type="ECO:0008006" key="4">
    <source>
        <dbReference type="Google" id="ProtNLM"/>
    </source>
</evidence>
<evidence type="ECO:0000313" key="3">
    <source>
        <dbReference type="Proteomes" id="UP000574390"/>
    </source>
</evidence>
<sequence length="851" mass="95453">YVDMLQQGIIDPTKVVRTALADAASIASLMTTTETVICDLPEKEKAPAAPDMNGMGGMGGMGGMIGKFAPVAARYPLYAFLRLAWLFGRSSPWRPLLVGHANKRIARSVCVTTGSEIVDKRKLDVERLLTAADVWSYYTLNRSQCRGSDICRLLWVLAGEMERSSKDEKITIVNHKCFMRLLNDLIRHVDTLPLDSLAVVPRTLVRLNWRDMGLFKHIESPIMTLLPSMTTSQITEVTRAYADVQAGGKAFWESIINNVAHRAGEFNPGDFAHVCVSMTRKSSHKPVHFLKGAYPFLLHQMQRKVHAIEDVVKILRVYARWPSGLMRQTSMLEAVASQFSVGALAGLTDRDLAQVLASLAALCGSREYPYREGAAVFHRAEPLIVERVPAMDHGSLSRIVFALNAHGLGTEAMSPRQLSNNLRVFGEQICNGNARRKDASMSERHGRQVASNTDETWFFDAAEATVVRKIREFKSLDVVETIVGYAHARTGSMQLWAVLVEAANHRITIFNAEQASMLCWAFAVVRTGGKLFPQLQVTALERLNQFSAFGLTNMLWAFAVMKKLDPDFCETILGVLTPEVVSSDSRCALLFPTLRELQALHPDFDPAGTERYLQYCRSHFWNLQLSAAPGDDLMTSLSDTLATIGRPGVGRYDFDGFHVDMWVPGIRAAILVSSRANMQARSQTPTGHAILRHRHIIRGTKGRVIHVWDQEWNEMDAEQRATFLRERLDRWCEEDESKEEEVVVGESPTETPPASQPALSATVERIPDEVDLLKKLQGRMREEAEVGNALTPGLFAGSPQEMVRGLRRQRRAAKRWKEVDTPEDEPSKLPWETRMWVKERKARHADREENK</sequence>
<dbReference type="EMBL" id="JABANM010031923">
    <property type="protein sequence ID" value="KAF4703768.1"/>
    <property type="molecule type" value="Genomic_DNA"/>
</dbReference>
<feature type="region of interest" description="Disordered" evidence="1">
    <location>
        <begin position="735"/>
        <end position="759"/>
    </location>
</feature>
<proteinExistence type="predicted"/>
<dbReference type="GO" id="GO:0005759">
    <property type="term" value="C:mitochondrial matrix"/>
    <property type="evidence" value="ECO:0007669"/>
    <property type="project" value="TreeGrafter"/>
</dbReference>
<dbReference type="AlphaFoldDB" id="A0A7J6Q649"/>
<accession>A0A7J6Q649</accession>
<name>A0A7J6Q649_PEROL</name>
<dbReference type="PANTHER" id="PTHR21228:SF40">
    <property type="entry name" value="LD45607P"/>
    <property type="match status" value="1"/>
</dbReference>
<gene>
    <name evidence="2" type="ORF">FOZ62_025573</name>
</gene>
<dbReference type="GO" id="GO:0044528">
    <property type="term" value="P:regulation of mitochondrial mRNA stability"/>
    <property type="evidence" value="ECO:0007669"/>
    <property type="project" value="TreeGrafter"/>
</dbReference>
<dbReference type="Gene3D" id="1.10.560.10">
    <property type="entry name" value="GroEL-like equatorial domain"/>
    <property type="match status" value="1"/>
</dbReference>
<feature type="non-terminal residue" evidence="2">
    <location>
        <position position="1"/>
    </location>
</feature>
<evidence type="ECO:0000256" key="1">
    <source>
        <dbReference type="SAM" id="MobiDB-lite"/>
    </source>
</evidence>
<dbReference type="SUPFAM" id="SSF48592">
    <property type="entry name" value="GroEL equatorial domain-like"/>
    <property type="match status" value="1"/>
</dbReference>
<comment type="caution">
    <text evidence="2">The sequence shown here is derived from an EMBL/GenBank/DDBJ whole genome shotgun (WGS) entry which is preliminary data.</text>
</comment>
<dbReference type="PANTHER" id="PTHR21228">
    <property type="entry name" value="FAST LEU-RICH DOMAIN-CONTAINING"/>
    <property type="match status" value="1"/>
</dbReference>
<dbReference type="GO" id="GO:0000963">
    <property type="term" value="P:mitochondrial RNA processing"/>
    <property type="evidence" value="ECO:0007669"/>
    <property type="project" value="TreeGrafter"/>
</dbReference>
<dbReference type="GO" id="GO:0035770">
    <property type="term" value="C:ribonucleoprotein granule"/>
    <property type="evidence" value="ECO:0007669"/>
    <property type="project" value="TreeGrafter"/>
</dbReference>
<evidence type="ECO:0000313" key="2">
    <source>
        <dbReference type="EMBL" id="KAF4703768.1"/>
    </source>
</evidence>
<dbReference type="InterPro" id="IPR050870">
    <property type="entry name" value="FAST_kinase"/>
</dbReference>
<dbReference type="GO" id="GO:0003723">
    <property type="term" value="F:RNA binding"/>
    <property type="evidence" value="ECO:0007669"/>
    <property type="project" value="TreeGrafter"/>
</dbReference>
<dbReference type="InterPro" id="IPR027413">
    <property type="entry name" value="GROEL-like_equatorial_sf"/>
</dbReference>